<dbReference type="PANTHER" id="PTHR42951">
    <property type="entry name" value="METALLO-BETA-LACTAMASE DOMAIN-CONTAINING"/>
    <property type="match status" value="1"/>
</dbReference>
<sequence>MTWDSAKESGRAAGWDAVGDGCFRRRYPGFDLNVGVVIGDRGALLVDTRGNLAEAAELRADLRALGVAEPFAIVNTHAHFDHHLGNSRFPHTDIWGHESVPAAIAAEDLAAAARDFPEWAAALSPGEPVRRPPTRLVGERAVIDLGDREVELRHLGRGHTAGDLVVVAGDVVFAGDLAEEGAPPAYGPDSFPLEWPATLAAVAALGPPVIVPGHGDVVDRAFAVRQADGLGEVARLIREHHAAGTPSEEALRDSGWPYPPETLRDAVRRGYAALRSPGVS</sequence>
<dbReference type="Proteomes" id="UP000265768">
    <property type="component" value="Unassembled WGS sequence"/>
</dbReference>
<dbReference type="EMBL" id="QZEY01000012">
    <property type="protein sequence ID" value="RJL26471.1"/>
    <property type="molecule type" value="Genomic_DNA"/>
</dbReference>
<evidence type="ECO:0000259" key="1">
    <source>
        <dbReference type="SMART" id="SM00849"/>
    </source>
</evidence>
<gene>
    <name evidence="2" type="ORF">D5H75_26140</name>
</gene>
<dbReference type="CDD" id="cd16282">
    <property type="entry name" value="metallo-hydrolase-like_MBL-fold"/>
    <property type="match status" value="1"/>
</dbReference>
<dbReference type="Pfam" id="PF00753">
    <property type="entry name" value="Lactamase_B"/>
    <property type="match status" value="1"/>
</dbReference>
<dbReference type="OrthoDB" id="2273115at2"/>
<evidence type="ECO:0000313" key="3">
    <source>
        <dbReference type="Proteomes" id="UP000265768"/>
    </source>
</evidence>
<accession>A0A3A4ADF7</accession>
<dbReference type="PANTHER" id="PTHR42951:SF4">
    <property type="entry name" value="ACYL-COENZYME A THIOESTERASE MBLAC2"/>
    <property type="match status" value="1"/>
</dbReference>
<dbReference type="SUPFAM" id="SSF56281">
    <property type="entry name" value="Metallo-hydrolase/oxidoreductase"/>
    <property type="match status" value="1"/>
</dbReference>
<dbReference type="InterPro" id="IPR001279">
    <property type="entry name" value="Metallo-B-lactamas"/>
</dbReference>
<protein>
    <submittedName>
        <fullName evidence="2">MBL fold metallo-hydrolase</fullName>
    </submittedName>
</protein>
<evidence type="ECO:0000313" key="2">
    <source>
        <dbReference type="EMBL" id="RJL26471.1"/>
    </source>
</evidence>
<dbReference type="SMART" id="SM00849">
    <property type="entry name" value="Lactamase_B"/>
    <property type="match status" value="1"/>
</dbReference>
<reference evidence="2 3" key="1">
    <citation type="submission" date="2018-09" db="EMBL/GenBank/DDBJ databases">
        <title>YIM 75507 draft genome.</title>
        <authorList>
            <person name="Tang S."/>
            <person name="Feng Y."/>
        </authorList>
    </citation>
    <scope>NUCLEOTIDE SEQUENCE [LARGE SCALE GENOMIC DNA]</scope>
    <source>
        <strain evidence="2 3">YIM 75507</strain>
    </source>
</reference>
<dbReference type="GO" id="GO:0016787">
    <property type="term" value="F:hydrolase activity"/>
    <property type="evidence" value="ECO:0007669"/>
    <property type="project" value="UniProtKB-KW"/>
</dbReference>
<keyword evidence="2" id="KW-0378">Hydrolase</keyword>
<dbReference type="Gene3D" id="3.60.15.10">
    <property type="entry name" value="Ribonuclease Z/Hydroxyacylglutathione hydrolase-like"/>
    <property type="match status" value="1"/>
</dbReference>
<keyword evidence="3" id="KW-1185">Reference proteome</keyword>
<proteinExistence type="predicted"/>
<organism evidence="2 3">
    <name type="scientific">Bailinhaonella thermotolerans</name>
    <dbReference type="NCBI Taxonomy" id="1070861"/>
    <lineage>
        <taxon>Bacteria</taxon>
        <taxon>Bacillati</taxon>
        <taxon>Actinomycetota</taxon>
        <taxon>Actinomycetes</taxon>
        <taxon>Streptosporangiales</taxon>
        <taxon>Streptosporangiaceae</taxon>
        <taxon>Bailinhaonella</taxon>
    </lineage>
</organism>
<dbReference type="AlphaFoldDB" id="A0A3A4ADF7"/>
<name>A0A3A4ADF7_9ACTN</name>
<feature type="domain" description="Metallo-beta-lactamase" evidence="1">
    <location>
        <begin position="31"/>
        <end position="214"/>
    </location>
</feature>
<dbReference type="InterPro" id="IPR050855">
    <property type="entry name" value="NDM-1-like"/>
</dbReference>
<dbReference type="RefSeq" id="WP_119929201.1">
    <property type="nucleotide sequence ID" value="NZ_QZEY01000012.1"/>
</dbReference>
<dbReference type="InterPro" id="IPR036866">
    <property type="entry name" value="RibonucZ/Hydroxyglut_hydro"/>
</dbReference>
<comment type="caution">
    <text evidence="2">The sequence shown here is derived from an EMBL/GenBank/DDBJ whole genome shotgun (WGS) entry which is preliminary data.</text>
</comment>